<gene>
    <name evidence="1" type="ORF">SAMN05216578_102252</name>
</gene>
<protein>
    <recommendedName>
        <fullName evidence="3">Phage tail assembly chaperone protein, E, or 41 or 14</fullName>
    </recommendedName>
</protein>
<sequence length="101" mass="10846">MSGMGKTVVRKLGEKEVVCRELSVAQVRELLARAAPTDLVAAALFEEIALDDLPVLTTLTIEEVGAARPSELESIIEGCKEANPHFFAMLARLTTKAPQPA</sequence>
<evidence type="ECO:0008006" key="3">
    <source>
        <dbReference type="Google" id="ProtNLM"/>
    </source>
</evidence>
<dbReference type="RefSeq" id="WP_143084149.1">
    <property type="nucleotide sequence ID" value="NZ_FOYD01000002.1"/>
</dbReference>
<proteinExistence type="predicted"/>
<dbReference type="Proteomes" id="UP000242815">
    <property type="component" value="Unassembled WGS sequence"/>
</dbReference>
<evidence type="ECO:0000313" key="1">
    <source>
        <dbReference type="EMBL" id="SFQ70137.1"/>
    </source>
</evidence>
<evidence type="ECO:0000313" key="2">
    <source>
        <dbReference type="Proteomes" id="UP000242815"/>
    </source>
</evidence>
<organism evidence="1 2">
    <name type="scientific">Halopseudomonas formosensis</name>
    <dbReference type="NCBI Taxonomy" id="1002526"/>
    <lineage>
        <taxon>Bacteria</taxon>
        <taxon>Pseudomonadati</taxon>
        <taxon>Pseudomonadota</taxon>
        <taxon>Gammaproteobacteria</taxon>
        <taxon>Pseudomonadales</taxon>
        <taxon>Pseudomonadaceae</taxon>
        <taxon>Halopseudomonas</taxon>
    </lineage>
</organism>
<dbReference type="AlphaFoldDB" id="A0A1I6ANJ0"/>
<accession>A0A1I6ANJ0</accession>
<reference evidence="1 2" key="1">
    <citation type="submission" date="2016-10" db="EMBL/GenBank/DDBJ databases">
        <authorList>
            <person name="de Groot N.N."/>
        </authorList>
    </citation>
    <scope>NUCLEOTIDE SEQUENCE [LARGE SCALE GENOMIC DNA]</scope>
    <source>
        <strain evidence="1 2">JCM 18415</strain>
    </source>
</reference>
<dbReference type="OrthoDB" id="6981792at2"/>
<dbReference type="EMBL" id="FOYD01000002">
    <property type="protein sequence ID" value="SFQ70137.1"/>
    <property type="molecule type" value="Genomic_DNA"/>
</dbReference>
<dbReference type="STRING" id="1002526.SAMN05216578_102252"/>
<name>A0A1I6ANJ0_9GAMM</name>